<dbReference type="InterPro" id="IPR012292">
    <property type="entry name" value="Globin/Proto"/>
</dbReference>
<protein>
    <recommendedName>
        <fullName evidence="8">Group 1 truncated hemoglobin GlbN</fullName>
    </recommendedName>
</protein>
<evidence type="ECO:0000256" key="5">
    <source>
        <dbReference type="PIRSR" id="PIRSR601486-1"/>
    </source>
</evidence>
<evidence type="ECO:0008006" key="8">
    <source>
        <dbReference type="Google" id="ProtNLM"/>
    </source>
</evidence>
<dbReference type="Gene3D" id="1.10.490.10">
    <property type="entry name" value="Globins"/>
    <property type="match status" value="1"/>
</dbReference>
<dbReference type="GO" id="GO:0046872">
    <property type="term" value="F:metal ion binding"/>
    <property type="evidence" value="ECO:0007669"/>
    <property type="project" value="UniProtKB-KW"/>
</dbReference>
<evidence type="ECO:0000313" key="6">
    <source>
        <dbReference type="EMBL" id="TWU30952.1"/>
    </source>
</evidence>
<dbReference type="SUPFAM" id="SSF46458">
    <property type="entry name" value="Globin-like"/>
    <property type="match status" value="1"/>
</dbReference>
<keyword evidence="4 5" id="KW-0408">Iron</keyword>
<dbReference type="GO" id="GO:0019825">
    <property type="term" value="F:oxygen binding"/>
    <property type="evidence" value="ECO:0007669"/>
    <property type="project" value="InterPro"/>
</dbReference>
<reference evidence="6 7" key="1">
    <citation type="submission" date="2019-02" db="EMBL/GenBank/DDBJ databases">
        <title>Deep-cultivation of Planctomycetes and their phenomic and genomic characterization uncovers novel biology.</title>
        <authorList>
            <person name="Wiegand S."/>
            <person name="Jogler M."/>
            <person name="Boedeker C."/>
            <person name="Pinto D."/>
            <person name="Vollmers J."/>
            <person name="Rivas-Marin E."/>
            <person name="Kohn T."/>
            <person name="Peeters S.H."/>
            <person name="Heuer A."/>
            <person name="Rast P."/>
            <person name="Oberbeckmann S."/>
            <person name="Bunk B."/>
            <person name="Jeske O."/>
            <person name="Meyerdierks A."/>
            <person name="Storesund J.E."/>
            <person name="Kallscheuer N."/>
            <person name="Luecker S."/>
            <person name="Lage O.M."/>
            <person name="Pohl T."/>
            <person name="Merkel B.J."/>
            <person name="Hornburger P."/>
            <person name="Mueller R.-W."/>
            <person name="Bruemmer F."/>
            <person name="Labrenz M."/>
            <person name="Spormann A.M."/>
            <person name="Op Den Camp H."/>
            <person name="Overmann J."/>
            <person name="Amann R."/>
            <person name="Jetten M.S.M."/>
            <person name="Mascher T."/>
            <person name="Medema M.H."/>
            <person name="Devos D.P."/>
            <person name="Kaster A.-K."/>
            <person name="Ovreas L."/>
            <person name="Rohde M."/>
            <person name="Galperin M.Y."/>
            <person name="Jogler C."/>
        </authorList>
    </citation>
    <scope>NUCLEOTIDE SEQUENCE [LARGE SCALE GENOMIC DNA]</scope>
    <source>
        <strain evidence="6 7">Poly41</strain>
    </source>
</reference>
<name>A0A5C6D1Z8_9BACT</name>
<comment type="caution">
    <text evidence="6">The sequence shown here is derived from an EMBL/GenBank/DDBJ whole genome shotgun (WGS) entry which is preliminary data.</text>
</comment>
<feature type="binding site" description="distal binding residue" evidence="5">
    <location>
        <position position="73"/>
    </location>
    <ligand>
        <name>heme</name>
        <dbReference type="ChEBI" id="CHEBI:30413"/>
    </ligand>
    <ligandPart>
        <name>Fe</name>
        <dbReference type="ChEBI" id="CHEBI:18248"/>
    </ligandPart>
</feature>
<dbReference type="OrthoDB" id="9795814at2"/>
<evidence type="ECO:0000256" key="2">
    <source>
        <dbReference type="ARBA" id="ARBA00022617"/>
    </source>
</evidence>
<organism evidence="6 7">
    <name type="scientific">Novipirellula artificiosorum</name>
    <dbReference type="NCBI Taxonomy" id="2528016"/>
    <lineage>
        <taxon>Bacteria</taxon>
        <taxon>Pseudomonadati</taxon>
        <taxon>Planctomycetota</taxon>
        <taxon>Planctomycetia</taxon>
        <taxon>Pirellulales</taxon>
        <taxon>Pirellulaceae</taxon>
        <taxon>Novipirellula</taxon>
    </lineage>
</organism>
<proteinExistence type="predicted"/>
<keyword evidence="7" id="KW-1185">Reference proteome</keyword>
<gene>
    <name evidence="6" type="ORF">Poly41_64210</name>
</gene>
<sequence>MSEESELFGRIGGTEGLSKIVDTMYELVLADPELSPIFQHADMERVRKMQFEFLAGAFDGPLNYAGVELTAAHRNRGIRAQHFAKFCSHFADSAKQHGVSDRDIDNALGRLATFKDKITGEMNVDG</sequence>
<dbReference type="Pfam" id="PF01152">
    <property type="entry name" value="Bac_globin"/>
    <property type="match status" value="1"/>
</dbReference>
<dbReference type="RefSeq" id="WP_146531115.1">
    <property type="nucleotide sequence ID" value="NZ_SJPV01000019.1"/>
</dbReference>
<dbReference type="EMBL" id="SJPV01000019">
    <property type="protein sequence ID" value="TWU30952.1"/>
    <property type="molecule type" value="Genomic_DNA"/>
</dbReference>
<dbReference type="CDD" id="cd00454">
    <property type="entry name" value="TrHb1_N"/>
    <property type="match status" value="1"/>
</dbReference>
<dbReference type="AlphaFoldDB" id="A0A5C6D1Z8"/>
<accession>A0A5C6D1Z8</accession>
<dbReference type="GO" id="GO:0020037">
    <property type="term" value="F:heme binding"/>
    <property type="evidence" value="ECO:0007669"/>
    <property type="project" value="InterPro"/>
</dbReference>
<evidence type="ECO:0000256" key="4">
    <source>
        <dbReference type="ARBA" id="ARBA00023004"/>
    </source>
</evidence>
<dbReference type="InterPro" id="IPR009050">
    <property type="entry name" value="Globin-like_sf"/>
</dbReference>
<evidence type="ECO:0000256" key="3">
    <source>
        <dbReference type="ARBA" id="ARBA00022723"/>
    </source>
</evidence>
<evidence type="ECO:0000313" key="7">
    <source>
        <dbReference type="Proteomes" id="UP000319143"/>
    </source>
</evidence>
<dbReference type="Proteomes" id="UP000319143">
    <property type="component" value="Unassembled WGS sequence"/>
</dbReference>
<evidence type="ECO:0000256" key="1">
    <source>
        <dbReference type="ARBA" id="ARBA00022448"/>
    </source>
</evidence>
<keyword evidence="2 5" id="KW-0349">Heme</keyword>
<keyword evidence="3 5" id="KW-0479">Metal-binding</keyword>
<keyword evidence="1" id="KW-0813">Transport</keyword>
<dbReference type="InterPro" id="IPR001486">
    <property type="entry name" value="Hemoglobin_trunc"/>
</dbReference>